<dbReference type="OrthoDB" id="7400976at2"/>
<dbReference type="SUPFAM" id="SSF48452">
    <property type="entry name" value="TPR-like"/>
    <property type="match status" value="1"/>
</dbReference>
<name>A0A6L7GI24_9SPHN</name>
<sequence length="425" mass="45761">MAMARSRTTNPRQKGPWKRFAALSWQQRTFYAAIIVIGAMVGVRAATLPMVTVANRSNPVLADRLGNGHQAALKLFMIEGAQDPEALRDPRAIKLGRARLSENPLDAPAMRIMAFHYSMTGEKQKAASLAALAEKITRRDKLAQLLLAQSAAEKGDGAAAMQHFDMALRTTERGREQIFALLAKNGDNPDVFAALLPLVDDKSAWMADYLLYSARTLPAGPQNAAKLLLAGNRDTKKEILQSVGTDLLTLLSIRGDYDLMLRLYSRMNAGAKSIADDPKITKQTIAASAGPLGWTAVNDVSVGGALGADKSGKLIASAYATRNAGGVALRRFLALPSGTYRLSERRRSLVESEGAKAYWTIKCPSLSGAPVIWTSFRNDVEYRVADAAGPTISANCPVQELELNLVGGSGMSGMEIVIETFDLAR</sequence>
<dbReference type="Proteomes" id="UP000473531">
    <property type="component" value="Unassembled WGS sequence"/>
</dbReference>
<dbReference type="RefSeq" id="WP_160601729.1">
    <property type="nucleotide sequence ID" value="NZ_WTYU01000002.1"/>
</dbReference>
<accession>A0A6L7GI24</accession>
<dbReference type="InterPro" id="IPR011990">
    <property type="entry name" value="TPR-like_helical_dom_sf"/>
</dbReference>
<gene>
    <name evidence="1" type="ORF">GRI44_10445</name>
</gene>
<dbReference type="Gene3D" id="1.25.40.10">
    <property type="entry name" value="Tetratricopeptide repeat domain"/>
    <property type="match status" value="1"/>
</dbReference>
<dbReference type="AlphaFoldDB" id="A0A6L7GI24"/>
<evidence type="ECO:0000313" key="1">
    <source>
        <dbReference type="EMBL" id="MXP15166.1"/>
    </source>
</evidence>
<evidence type="ECO:0008006" key="3">
    <source>
        <dbReference type="Google" id="ProtNLM"/>
    </source>
</evidence>
<keyword evidence="2" id="KW-1185">Reference proteome</keyword>
<organism evidence="1 2">
    <name type="scientific">Allopontixanthobacter confluentis</name>
    <dbReference type="NCBI Taxonomy" id="1849021"/>
    <lineage>
        <taxon>Bacteria</taxon>
        <taxon>Pseudomonadati</taxon>
        <taxon>Pseudomonadota</taxon>
        <taxon>Alphaproteobacteria</taxon>
        <taxon>Sphingomonadales</taxon>
        <taxon>Erythrobacteraceae</taxon>
        <taxon>Allopontixanthobacter</taxon>
    </lineage>
</organism>
<reference evidence="1 2" key="1">
    <citation type="submission" date="2019-12" db="EMBL/GenBank/DDBJ databases">
        <title>Genomic-based taxomic classification of the family Erythrobacteraceae.</title>
        <authorList>
            <person name="Xu L."/>
        </authorList>
    </citation>
    <scope>NUCLEOTIDE SEQUENCE [LARGE SCALE GENOMIC DNA]</scope>
    <source>
        <strain evidence="1 2">KCTC 52259</strain>
    </source>
</reference>
<dbReference type="EMBL" id="WTYU01000002">
    <property type="protein sequence ID" value="MXP15166.1"/>
    <property type="molecule type" value="Genomic_DNA"/>
</dbReference>
<evidence type="ECO:0000313" key="2">
    <source>
        <dbReference type="Proteomes" id="UP000473531"/>
    </source>
</evidence>
<protein>
    <recommendedName>
        <fullName evidence="3">Tetratricopeptide repeat protein</fullName>
    </recommendedName>
</protein>
<comment type="caution">
    <text evidence="1">The sequence shown here is derived from an EMBL/GenBank/DDBJ whole genome shotgun (WGS) entry which is preliminary data.</text>
</comment>
<proteinExistence type="predicted"/>